<dbReference type="AlphaFoldDB" id="A0A4R2GS50"/>
<proteinExistence type="predicted"/>
<dbReference type="Gene3D" id="1.10.10.10">
    <property type="entry name" value="Winged helix-like DNA-binding domain superfamily/Winged helix DNA-binding domain"/>
    <property type="match status" value="1"/>
</dbReference>
<dbReference type="RefSeq" id="WP_132006733.1">
    <property type="nucleotide sequence ID" value="NZ_JBHUNN010000001.1"/>
</dbReference>
<dbReference type="InterPro" id="IPR036388">
    <property type="entry name" value="WH-like_DNA-bd_sf"/>
</dbReference>
<accession>A0A4R2GS50</accession>
<gene>
    <name evidence="1" type="ORF">EV666_10779</name>
</gene>
<dbReference type="GO" id="GO:0006351">
    <property type="term" value="P:DNA-templated transcription"/>
    <property type="evidence" value="ECO:0007669"/>
    <property type="project" value="TreeGrafter"/>
</dbReference>
<protein>
    <submittedName>
        <fullName evidence="1">Phenylacetic acid degradation operon negative regulatory protein</fullName>
    </submittedName>
</protein>
<evidence type="ECO:0000313" key="1">
    <source>
        <dbReference type="EMBL" id="TCO13052.1"/>
    </source>
</evidence>
<dbReference type="EMBL" id="SLWL01000007">
    <property type="protein sequence ID" value="TCO13052.1"/>
    <property type="molecule type" value="Genomic_DNA"/>
</dbReference>
<dbReference type="Gene3D" id="3.30.70.2650">
    <property type="match status" value="1"/>
</dbReference>
<dbReference type="OrthoDB" id="2270427at2"/>
<keyword evidence="2" id="KW-1185">Reference proteome</keyword>
<dbReference type="PANTHER" id="PTHR30319:SF1">
    <property type="entry name" value="TRANSCRIPTIONAL REPRESSOR PAAX"/>
    <property type="match status" value="1"/>
</dbReference>
<evidence type="ECO:0000313" key="2">
    <source>
        <dbReference type="Proteomes" id="UP000294881"/>
    </source>
</evidence>
<organism evidence="1 2">
    <name type="scientific">Camelimonas lactis</name>
    <dbReference type="NCBI Taxonomy" id="659006"/>
    <lineage>
        <taxon>Bacteria</taxon>
        <taxon>Pseudomonadati</taxon>
        <taxon>Pseudomonadota</taxon>
        <taxon>Alphaproteobacteria</taxon>
        <taxon>Hyphomicrobiales</taxon>
        <taxon>Chelatococcaceae</taxon>
        <taxon>Camelimonas</taxon>
    </lineage>
</organism>
<dbReference type="PANTHER" id="PTHR30319">
    <property type="entry name" value="PHENYLACETIC ACID REGULATOR-RELATED TRANSCRIPTIONAL REPRESSOR"/>
    <property type="match status" value="1"/>
</dbReference>
<name>A0A4R2GS50_9HYPH</name>
<reference evidence="1 2" key="1">
    <citation type="submission" date="2019-03" db="EMBL/GenBank/DDBJ databases">
        <title>Genomic Encyclopedia of Type Strains, Phase IV (KMG-IV): sequencing the most valuable type-strain genomes for metagenomic binning, comparative biology and taxonomic classification.</title>
        <authorList>
            <person name="Goeker M."/>
        </authorList>
    </citation>
    <scope>NUCLEOTIDE SEQUENCE [LARGE SCALE GENOMIC DNA]</scope>
    <source>
        <strain evidence="1 2">DSM 22958</strain>
    </source>
</reference>
<sequence length="263" mass="28943">MDAPPPSATTVVLDLLAAHEGRPMSARDLCEGCAIIGHGEAVARVAITRLLRQKKILRQGRALYALNVAGRPLQRDVSAWRRRIDAMATWSGGWIAVHDAGVSRRDRTLLRRHCRALDLRGFRGWSGGLWLRPDNLRGGVLALRADLQALGLGEGAQVFVASGFTLEQCAGIRALWDVRALAADYADRLRLLEESGRRLPALEPRAAARECLLLGRALIGQMLRDPLLPAEMAPDAPRRHLVEALEAYQARSRDIWRAVLNPA</sequence>
<dbReference type="Proteomes" id="UP000294881">
    <property type="component" value="Unassembled WGS sequence"/>
</dbReference>
<comment type="caution">
    <text evidence="1">The sequence shown here is derived from an EMBL/GenBank/DDBJ whole genome shotgun (WGS) entry which is preliminary data.</text>
</comment>